<dbReference type="RefSeq" id="XP_060437917.1">
    <property type="nucleotide sequence ID" value="XM_060587022.1"/>
</dbReference>
<evidence type="ECO:0000256" key="4">
    <source>
        <dbReference type="ARBA" id="ARBA00022989"/>
    </source>
</evidence>
<accession>A0AAI9ZCT3</accession>
<sequence>MADPTVIVLPGAADGSHHTDQERSQIALKIQNALSEGQSPRSAQDGPLRQVLAQQDSFYKYINWEDPLRTLGVYIGALSVLFGAHYLPLTQLALKAAVTTLGVVSAAEYASRSFGSDSLSTRLRPRQYRRLPESALNNTLRDVHDLIQYAVVEAQRVIYGEDLGKTFGAFVGFASLYALIKVLSPFWLAVVGVTAIFVAPLAASPQGRKVAQDASIQAQNAANVTAQKSAELARDGQAKAAELSSKAQQATSDASTTLGNAARSGQQTASDVTSTATEQARNLPQSATHALNKAPGSLTSILGDENHSANGLSASNNNNNRPADERSRQQPSGYVTSTGTDGLSRSSINETEIPRRAPLDLEDQLSAEQSSLPTLPRSLPVKSDIENLGSGTATILR</sequence>
<evidence type="ECO:0000256" key="6">
    <source>
        <dbReference type="RuleBase" id="RU363132"/>
    </source>
</evidence>
<feature type="compositionally biased region" description="Polar residues" evidence="7">
    <location>
        <begin position="329"/>
        <end position="350"/>
    </location>
</feature>
<dbReference type="PROSITE" id="PS50845">
    <property type="entry name" value="RETICULON"/>
    <property type="match status" value="1"/>
</dbReference>
<dbReference type="GeneID" id="85471884"/>
<feature type="compositionally biased region" description="Low complexity" evidence="7">
    <location>
        <begin position="308"/>
        <end position="321"/>
    </location>
</feature>
<evidence type="ECO:0000313" key="9">
    <source>
        <dbReference type="EMBL" id="KAK1621922.1"/>
    </source>
</evidence>
<evidence type="ECO:0000256" key="7">
    <source>
        <dbReference type="SAM" id="MobiDB-lite"/>
    </source>
</evidence>
<comment type="subcellular location">
    <subcellularLocation>
        <location evidence="1 6">Endoplasmic reticulum membrane</location>
        <topology evidence="1 6">Multi-pass membrane protein</topology>
    </subcellularLocation>
</comment>
<keyword evidence="10" id="KW-1185">Reference proteome</keyword>
<evidence type="ECO:0000313" key="10">
    <source>
        <dbReference type="Proteomes" id="UP001243989"/>
    </source>
</evidence>
<name>A0AAI9ZCT3_9PEZI</name>
<evidence type="ECO:0000256" key="2">
    <source>
        <dbReference type="ARBA" id="ARBA00022692"/>
    </source>
</evidence>
<dbReference type="GO" id="GO:0005789">
    <property type="term" value="C:endoplasmic reticulum membrane"/>
    <property type="evidence" value="ECO:0007669"/>
    <property type="project" value="UniProtKB-SubCell"/>
</dbReference>
<keyword evidence="3 6" id="KW-0256">Endoplasmic reticulum</keyword>
<reference evidence="9" key="1">
    <citation type="submission" date="2021-06" db="EMBL/GenBank/DDBJ databases">
        <title>Comparative genomics, transcriptomics and evolutionary studies reveal genomic signatures of adaptation to plant cell wall in hemibiotrophic fungi.</title>
        <authorList>
            <consortium name="DOE Joint Genome Institute"/>
            <person name="Baroncelli R."/>
            <person name="Diaz J.F."/>
            <person name="Benocci T."/>
            <person name="Peng M."/>
            <person name="Battaglia E."/>
            <person name="Haridas S."/>
            <person name="Andreopoulos W."/>
            <person name="Labutti K."/>
            <person name="Pangilinan J."/>
            <person name="Floch G.L."/>
            <person name="Makela M.R."/>
            <person name="Henrissat B."/>
            <person name="Grigoriev I.V."/>
            <person name="Crouch J.A."/>
            <person name="De Vries R.P."/>
            <person name="Sukno S.A."/>
            <person name="Thon M.R."/>
        </authorList>
    </citation>
    <scope>NUCLEOTIDE SEQUENCE</scope>
    <source>
        <strain evidence="9">CBS 102054</strain>
    </source>
</reference>
<organism evidence="9 10">
    <name type="scientific">Colletotrichum phormii</name>
    <dbReference type="NCBI Taxonomy" id="359342"/>
    <lineage>
        <taxon>Eukaryota</taxon>
        <taxon>Fungi</taxon>
        <taxon>Dikarya</taxon>
        <taxon>Ascomycota</taxon>
        <taxon>Pezizomycotina</taxon>
        <taxon>Sordariomycetes</taxon>
        <taxon>Hypocreomycetidae</taxon>
        <taxon>Glomerellales</taxon>
        <taxon>Glomerellaceae</taxon>
        <taxon>Colletotrichum</taxon>
        <taxon>Colletotrichum acutatum species complex</taxon>
    </lineage>
</organism>
<evidence type="ECO:0000256" key="5">
    <source>
        <dbReference type="ARBA" id="ARBA00023136"/>
    </source>
</evidence>
<feature type="compositionally biased region" description="Polar residues" evidence="7">
    <location>
        <begin position="245"/>
        <end position="289"/>
    </location>
</feature>
<comment type="caution">
    <text evidence="9">The sequence shown here is derived from an EMBL/GenBank/DDBJ whole genome shotgun (WGS) entry which is preliminary data.</text>
</comment>
<keyword evidence="2" id="KW-0812">Transmembrane</keyword>
<feature type="region of interest" description="Disordered" evidence="7">
    <location>
        <begin position="239"/>
        <end position="380"/>
    </location>
</feature>
<keyword evidence="4" id="KW-1133">Transmembrane helix</keyword>
<dbReference type="EMBL" id="JAHMHQ010000041">
    <property type="protein sequence ID" value="KAK1621922.1"/>
    <property type="molecule type" value="Genomic_DNA"/>
</dbReference>
<dbReference type="InterPro" id="IPR003388">
    <property type="entry name" value="Reticulon"/>
</dbReference>
<dbReference type="Pfam" id="PF02453">
    <property type="entry name" value="Reticulon"/>
    <property type="match status" value="1"/>
</dbReference>
<gene>
    <name evidence="9" type="ORF">BDP81DRAFT_387114</name>
</gene>
<evidence type="ECO:0000259" key="8">
    <source>
        <dbReference type="PROSITE" id="PS50845"/>
    </source>
</evidence>
<dbReference type="AlphaFoldDB" id="A0AAI9ZCT3"/>
<proteinExistence type="predicted"/>
<evidence type="ECO:0000256" key="3">
    <source>
        <dbReference type="ARBA" id="ARBA00022824"/>
    </source>
</evidence>
<feature type="domain" description="Reticulon" evidence="8">
    <location>
        <begin position="58"/>
        <end position="248"/>
    </location>
</feature>
<dbReference type="Proteomes" id="UP001243989">
    <property type="component" value="Unassembled WGS sequence"/>
</dbReference>
<protein>
    <recommendedName>
        <fullName evidence="6">Reticulon-like protein</fullName>
    </recommendedName>
</protein>
<evidence type="ECO:0000256" key="1">
    <source>
        <dbReference type="ARBA" id="ARBA00004477"/>
    </source>
</evidence>
<keyword evidence="5" id="KW-0472">Membrane</keyword>